<evidence type="ECO:0000313" key="3">
    <source>
        <dbReference type="Proteomes" id="UP000244073"/>
    </source>
</evidence>
<proteinExistence type="predicted"/>
<sequence length="160" mass="17993">MRGEKDEDDDDDDWRVAVTTETLLYPTRTSKPEDAKDCPRAPKIKLSDSDREPPESASNCDDHEAFCFLLCCHPIRLAPSSPLVPPLEPTRQWVSYLSTSSSSSLFLETLTGFQTTRLNMDYRGELSPAEATRLSHPIGMPYLKQRDTGQEFAIQIPSQS</sequence>
<accession>A0A2T5M9P5</accession>
<dbReference type="RefSeq" id="XP_040756654.1">
    <property type="nucleotide sequence ID" value="XM_040899641.1"/>
</dbReference>
<dbReference type="VEuPathDB" id="FungiDB:P175DRAFT_0528801"/>
<name>A0A2T5M9P5_9EURO</name>
<evidence type="ECO:0000256" key="1">
    <source>
        <dbReference type="SAM" id="MobiDB-lite"/>
    </source>
</evidence>
<dbReference type="GeneID" id="63816523"/>
<feature type="region of interest" description="Disordered" evidence="1">
    <location>
        <begin position="25"/>
        <end position="59"/>
    </location>
</feature>
<protein>
    <submittedName>
        <fullName evidence="2">Uncharacterized protein</fullName>
    </submittedName>
</protein>
<dbReference type="EMBL" id="MSFN02000001">
    <property type="protein sequence ID" value="PTU25262.1"/>
    <property type="molecule type" value="Genomic_DNA"/>
</dbReference>
<dbReference type="Proteomes" id="UP000244073">
    <property type="component" value="Unassembled WGS sequence"/>
</dbReference>
<reference evidence="2 3" key="1">
    <citation type="journal article" date="2018" name="Proc. Natl. Acad. Sci. U.S.A.">
        <title>Linking secondary metabolites to gene clusters through genome sequencing of six diverse Aspergillus species.</title>
        <authorList>
            <person name="Kaerboelling I."/>
            <person name="Vesth T.C."/>
            <person name="Frisvad J.C."/>
            <person name="Nybo J.L."/>
            <person name="Theobald S."/>
            <person name="Kuo A."/>
            <person name="Bowyer P."/>
            <person name="Matsuda Y."/>
            <person name="Mondo S."/>
            <person name="Lyhne E.K."/>
            <person name="Kogle M.E."/>
            <person name="Clum A."/>
            <person name="Lipzen A."/>
            <person name="Salamov A."/>
            <person name="Ngan C.Y."/>
            <person name="Daum C."/>
            <person name="Chiniquy J."/>
            <person name="Barry K."/>
            <person name="LaButti K."/>
            <person name="Haridas S."/>
            <person name="Simmons B.A."/>
            <person name="Magnuson J.K."/>
            <person name="Mortensen U.H."/>
            <person name="Larsen T.O."/>
            <person name="Grigoriev I.V."/>
            <person name="Baker S.E."/>
            <person name="Andersen M.R."/>
        </authorList>
    </citation>
    <scope>NUCLEOTIDE SEQUENCE [LARGE SCALE GENOMIC DNA]</scope>
    <source>
        <strain evidence="2 3">IBT 24754</strain>
    </source>
</reference>
<gene>
    <name evidence="2" type="ORF">P175DRAFT_0528801</name>
</gene>
<organism evidence="2 3">
    <name type="scientific">Aspergillus ochraceoroseus IBT 24754</name>
    <dbReference type="NCBI Taxonomy" id="1392256"/>
    <lineage>
        <taxon>Eukaryota</taxon>
        <taxon>Fungi</taxon>
        <taxon>Dikarya</taxon>
        <taxon>Ascomycota</taxon>
        <taxon>Pezizomycotina</taxon>
        <taxon>Eurotiomycetes</taxon>
        <taxon>Eurotiomycetidae</taxon>
        <taxon>Eurotiales</taxon>
        <taxon>Aspergillaceae</taxon>
        <taxon>Aspergillus</taxon>
        <taxon>Aspergillus subgen. Nidulantes</taxon>
    </lineage>
</organism>
<dbReference type="AlphaFoldDB" id="A0A2T5M9P5"/>
<comment type="caution">
    <text evidence="2">The sequence shown here is derived from an EMBL/GenBank/DDBJ whole genome shotgun (WGS) entry which is preliminary data.</text>
</comment>
<feature type="compositionally biased region" description="Basic and acidic residues" evidence="1">
    <location>
        <begin position="30"/>
        <end position="59"/>
    </location>
</feature>
<evidence type="ECO:0000313" key="2">
    <source>
        <dbReference type="EMBL" id="PTU25262.1"/>
    </source>
</evidence>